<accession>A0ABS2DLX7</accession>
<dbReference type="Gene3D" id="3.40.630.190">
    <property type="entry name" value="LCP protein"/>
    <property type="match status" value="1"/>
</dbReference>
<keyword evidence="3" id="KW-0735">Signal-anchor</keyword>
<feature type="domain" description="Cell envelope-related transcriptional attenuator" evidence="6">
    <location>
        <begin position="93"/>
        <end position="243"/>
    </location>
</feature>
<keyword evidence="5" id="KW-0472">Membrane</keyword>
<dbReference type="Pfam" id="PF03816">
    <property type="entry name" value="LytR_cpsA_psr"/>
    <property type="match status" value="1"/>
</dbReference>
<evidence type="ECO:0000256" key="5">
    <source>
        <dbReference type="SAM" id="Phobius"/>
    </source>
</evidence>
<dbReference type="RefSeq" id="WP_204204423.1">
    <property type="nucleotide sequence ID" value="NZ_JAFELM010000039.1"/>
</dbReference>
<dbReference type="PANTHER" id="PTHR33392:SF3">
    <property type="entry name" value="POLYISOPRENYL-TEICHOIC ACID--PEPTIDOGLYCAN TEICHOIC ACID TRANSFERASE TAGT"/>
    <property type="match status" value="1"/>
</dbReference>
<evidence type="ECO:0000256" key="4">
    <source>
        <dbReference type="ARBA" id="ARBA00022989"/>
    </source>
</evidence>
<evidence type="ECO:0000256" key="1">
    <source>
        <dbReference type="ARBA" id="ARBA00006068"/>
    </source>
</evidence>
<dbReference type="InterPro" id="IPR004474">
    <property type="entry name" value="LytR_CpsA_psr"/>
</dbReference>
<evidence type="ECO:0000313" key="7">
    <source>
        <dbReference type="EMBL" id="MBM6619065.1"/>
    </source>
</evidence>
<dbReference type="Proteomes" id="UP001518925">
    <property type="component" value="Unassembled WGS sequence"/>
</dbReference>
<reference evidence="7 8" key="1">
    <citation type="submission" date="2021-02" db="EMBL/GenBank/DDBJ databases">
        <title>Bacillus sp. RD4P76, an endophyte from a halophyte.</title>
        <authorList>
            <person name="Sun J.-Q."/>
        </authorList>
    </citation>
    <scope>NUCLEOTIDE SEQUENCE [LARGE SCALE GENOMIC DNA]</scope>
    <source>
        <strain evidence="7 8">RD4P76</strain>
    </source>
</reference>
<comment type="similarity">
    <text evidence="1">Belongs to the LytR/CpsA/Psr (LCP) family.</text>
</comment>
<protein>
    <submittedName>
        <fullName evidence="7">LCP family protein</fullName>
    </submittedName>
</protein>
<name>A0ABS2DLX7_9BACI</name>
<organism evidence="7 8">
    <name type="scientific">Bacillus suaedaesalsae</name>
    <dbReference type="NCBI Taxonomy" id="2810349"/>
    <lineage>
        <taxon>Bacteria</taxon>
        <taxon>Bacillati</taxon>
        <taxon>Bacillota</taxon>
        <taxon>Bacilli</taxon>
        <taxon>Bacillales</taxon>
        <taxon>Bacillaceae</taxon>
        <taxon>Bacillus</taxon>
    </lineage>
</organism>
<keyword evidence="8" id="KW-1185">Reference proteome</keyword>
<keyword evidence="4 5" id="KW-1133">Transmembrane helix</keyword>
<evidence type="ECO:0000259" key="6">
    <source>
        <dbReference type="Pfam" id="PF03816"/>
    </source>
</evidence>
<evidence type="ECO:0000313" key="8">
    <source>
        <dbReference type="Proteomes" id="UP001518925"/>
    </source>
</evidence>
<evidence type="ECO:0000256" key="3">
    <source>
        <dbReference type="ARBA" id="ARBA00022968"/>
    </source>
</evidence>
<feature type="transmembrane region" description="Helical" evidence="5">
    <location>
        <begin position="20"/>
        <end position="40"/>
    </location>
</feature>
<dbReference type="PANTHER" id="PTHR33392">
    <property type="entry name" value="POLYISOPRENYL-TEICHOIC ACID--PEPTIDOGLYCAN TEICHOIC ACID TRANSFERASE TAGU"/>
    <property type="match status" value="1"/>
</dbReference>
<gene>
    <name evidence="7" type="ORF">JR050_15460</name>
</gene>
<comment type="caution">
    <text evidence="7">The sequence shown here is derived from an EMBL/GenBank/DDBJ whole genome shotgun (WGS) entry which is preliminary data.</text>
</comment>
<dbReference type="EMBL" id="JAFELM010000039">
    <property type="protein sequence ID" value="MBM6619065.1"/>
    <property type="molecule type" value="Genomic_DNA"/>
</dbReference>
<dbReference type="NCBIfam" id="TIGR00350">
    <property type="entry name" value="lytR_cpsA_psr"/>
    <property type="match status" value="1"/>
</dbReference>
<keyword evidence="2 5" id="KW-0812">Transmembrane</keyword>
<dbReference type="InterPro" id="IPR050922">
    <property type="entry name" value="LytR/CpsA/Psr_CW_biosynth"/>
</dbReference>
<proteinExistence type="inferred from homology"/>
<sequence length="324" mass="36522">MDRTSYRIQKKQNKKSRKKLKFILIPLLLIVLVVTGYGSYLTYKLANATADAQKPLERGEKSEKRETPIDPAKDNFSVLFIGVDEREGETNSRSDALILATFNKTEKTVKMVSIPRDSRVTIPGKERKDKITHAHAIGGADLTIETVENLFDVPVDYYVKLNFDAFIEIIDALGGVTVEVPKTFSEQNSKDEKNAITLYEGVQTLNGEEALAFVRMRKKDPLGDIGRGERQKQLITAIIEKSASISSVSKYDNVIDSIGDNLNTNFSFGNLIALQTYSKALNSIDSLKLEGYDNNINRIYYYELKDESVEDISSQFKQHLNINY</sequence>
<evidence type="ECO:0000256" key="2">
    <source>
        <dbReference type="ARBA" id="ARBA00022692"/>
    </source>
</evidence>